<protein>
    <submittedName>
        <fullName evidence="1">Uncharacterized protein</fullName>
    </submittedName>
</protein>
<gene>
    <name evidence="1" type="ORF">KSP39_PZI014160</name>
</gene>
<reference evidence="1 2" key="1">
    <citation type="journal article" date="2022" name="Nat. Plants">
        <title>Genomes of leafy and leafless Platanthera orchids illuminate the evolution of mycoheterotrophy.</title>
        <authorList>
            <person name="Li M.H."/>
            <person name="Liu K.W."/>
            <person name="Li Z."/>
            <person name="Lu H.C."/>
            <person name="Ye Q.L."/>
            <person name="Zhang D."/>
            <person name="Wang J.Y."/>
            <person name="Li Y.F."/>
            <person name="Zhong Z.M."/>
            <person name="Liu X."/>
            <person name="Yu X."/>
            <person name="Liu D.K."/>
            <person name="Tu X.D."/>
            <person name="Liu B."/>
            <person name="Hao Y."/>
            <person name="Liao X.Y."/>
            <person name="Jiang Y.T."/>
            <person name="Sun W.H."/>
            <person name="Chen J."/>
            <person name="Chen Y.Q."/>
            <person name="Ai Y."/>
            <person name="Zhai J.W."/>
            <person name="Wu S.S."/>
            <person name="Zhou Z."/>
            <person name="Hsiao Y.Y."/>
            <person name="Wu W.L."/>
            <person name="Chen Y.Y."/>
            <person name="Lin Y.F."/>
            <person name="Hsu J.L."/>
            <person name="Li C.Y."/>
            <person name="Wang Z.W."/>
            <person name="Zhao X."/>
            <person name="Zhong W.Y."/>
            <person name="Ma X.K."/>
            <person name="Ma L."/>
            <person name="Huang J."/>
            <person name="Chen G.Z."/>
            <person name="Huang M.Z."/>
            <person name="Huang L."/>
            <person name="Peng D.H."/>
            <person name="Luo Y.B."/>
            <person name="Zou S.Q."/>
            <person name="Chen S.P."/>
            <person name="Lan S."/>
            <person name="Tsai W.C."/>
            <person name="Van de Peer Y."/>
            <person name="Liu Z.J."/>
        </authorList>
    </citation>
    <scope>NUCLEOTIDE SEQUENCE [LARGE SCALE GENOMIC DNA]</scope>
    <source>
        <strain evidence="1">Lor287</strain>
    </source>
</reference>
<name>A0AAP0BBV3_9ASPA</name>
<organism evidence="1 2">
    <name type="scientific">Platanthera zijinensis</name>
    <dbReference type="NCBI Taxonomy" id="2320716"/>
    <lineage>
        <taxon>Eukaryota</taxon>
        <taxon>Viridiplantae</taxon>
        <taxon>Streptophyta</taxon>
        <taxon>Embryophyta</taxon>
        <taxon>Tracheophyta</taxon>
        <taxon>Spermatophyta</taxon>
        <taxon>Magnoliopsida</taxon>
        <taxon>Liliopsida</taxon>
        <taxon>Asparagales</taxon>
        <taxon>Orchidaceae</taxon>
        <taxon>Orchidoideae</taxon>
        <taxon>Orchideae</taxon>
        <taxon>Orchidinae</taxon>
        <taxon>Platanthera</taxon>
    </lineage>
</organism>
<comment type="caution">
    <text evidence="1">The sequence shown here is derived from an EMBL/GenBank/DDBJ whole genome shotgun (WGS) entry which is preliminary data.</text>
</comment>
<dbReference type="EMBL" id="JBBWWQ010000011">
    <property type="protein sequence ID" value="KAK8935424.1"/>
    <property type="molecule type" value="Genomic_DNA"/>
</dbReference>
<proteinExistence type="predicted"/>
<evidence type="ECO:0000313" key="2">
    <source>
        <dbReference type="Proteomes" id="UP001418222"/>
    </source>
</evidence>
<keyword evidence="2" id="KW-1185">Reference proteome</keyword>
<dbReference type="Proteomes" id="UP001418222">
    <property type="component" value="Unassembled WGS sequence"/>
</dbReference>
<accession>A0AAP0BBV3</accession>
<sequence length="70" mass="8190">MRRLSYHALMCGRLKSGDDFLLQRSINWWDESYVDPHPDPKRRGKFIKERHFMRASKGSQVKILEPGCGG</sequence>
<dbReference type="AlphaFoldDB" id="A0AAP0BBV3"/>
<evidence type="ECO:0000313" key="1">
    <source>
        <dbReference type="EMBL" id="KAK8935424.1"/>
    </source>
</evidence>